<keyword evidence="2" id="KW-1185">Reference proteome</keyword>
<sequence length="77" mass="9095">MNKKTVSFKNAVIFFHNHINKTGGCLDFSKDFELGDGQDVLVRLDIRMWRSEREKNRAQIRRSEFDQVKGAYVWLGF</sequence>
<comment type="caution">
    <text evidence="1">The sequence shown here is derived from an EMBL/GenBank/DDBJ whole genome shotgun (WGS) entry which is preliminary data.</text>
</comment>
<evidence type="ECO:0000313" key="2">
    <source>
        <dbReference type="Proteomes" id="UP000531594"/>
    </source>
</evidence>
<protein>
    <submittedName>
        <fullName evidence="1">Uncharacterized protein</fullName>
    </submittedName>
</protein>
<dbReference type="Proteomes" id="UP000531594">
    <property type="component" value="Unassembled WGS sequence"/>
</dbReference>
<organism evidence="1 2">
    <name type="scientific">Bacillus benzoevorans</name>
    <dbReference type="NCBI Taxonomy" id="1456"/>
    <lineage>
        <taxon>Bacteria</taxon>
        <taxon>Bacillati</taxon>
        <taxon>Bacillota</taxon>
        <taxon>Bacilli</taxon>
        <taxon>Bacillales</taxon>
        <taxon>Bacillaceae</taxon>
        <taxon>Bacillus</taxon>
    </lineage>
</organism>
<accession>A0A7X0HQQ5</accession>
<dbReference type="AlphaFoldDB" id="A0A7X0HQQ5"/>
<name>A0A7X0HQQ5_9BACI</name>
<dbReference type="RefSeq" id="WP_377802060.1">
    <property type="nucleotide sequence ID" value="NZ_JBHLZA010000017.1"/>
</dbReference>
<proteinExistence type="predicted"/>
<evidence type="ECO:0000313" key="1">
    <source>
        <dbReference type="EMBL" id="MBB6445128.1"/>
    </source>
</evidence>
<dbReference type="EMBL" id="JACHGK010000004">
    <property type="protein sequence ID" value="MBB6445128.1"/>
    <property type="molecule type" value="Genomic_DNA"/>
</dbReference>
<reference evidence="1 2" key="1">
    <citation type="submission" date="2020-08" db="EMBL/GenBank/DDBJ databases">
        <title>Genomic Encyclopedia of Type Strains, Phase IV (KMG-IV): sequencing the most valuable type-strain genomes for metagenomic binning, comparative biology and taxonomic classification.</title>
        <authorList>
            <person name="Goeker M."/>
        </authorList>
    </citation>
    <scope>NUCLEOTIDE SEQUENCE [LARGE SCALE GENOMIC DNA]</scope>
    <source>
        <strain evidence="1 2">DSM 5391</strain>
    </source>
</reference>
<gene>
    <name evidence="1" type="ORF">HNR53_001738</name>
</gene>